<dbReference type="CDD" id="cd02440">
    <property type="entry name" value="AdoMet_MTases"/>
    <property type="match status" value="1"/>
</dbReference>
<reference evidence="7 8" key="1">
    <citation type="submission" date="2018-12" db="EMBL/GenBank/DDBJ databases">
        <title>Mesorhizobium carbonis sp. nov., isolated from coal mine water.</title>
        <authorList>
            <person name="Xin W."/>
            <person name="Xu Z."/>
            <person name="Xiang F."/>
            <person name="Zhang J."/>
            <person name="Xi L."/>
            <person name="Liu J."/>
        </authorList>
    </citation>
    <scope>NUCLEOTIDE SEQUENCE [LARGE SCALE GENOMIC DNA]</scope>
    <source>
        <strain evidence="7 8">B2.3</strain>
    </source>
</reference>
<dbReference type="Pfam" id="PF25371">
    <property type="entry name" value="DUF7884"/>
    <property type="match status" value="1"/>
</dbReference>
<evidence type="ECO:0000256" key="4">
    <source>
        <dbReference type="ARBA" id="ARBA00022691"/>
    </source>
</evidence>
<evidence type="ECO:0000256" key="3">
    <source>
        <dbReference type="ARBA" id="ARBA00022679"/>
    </source>
</evidence>
<dbReference type="SUPFAM" id="SSF53335">
    <property type="entry name" value="S-adenosyl-L-methionine-dependent methyltransferases"/>
    <property type="match status" value="1"/>
</dbReference>
<dbReference type="RefSeq" id="WP_126700811.1">
    <property type="nucleotide sequence ID" value="NZ_RWKW01000055.1"/>
</dbReference>
<dbReference type="GO" id="GO:0008168">
    <property type="term" value="F:methyltransferase activity"/>
    <property type="evidence" value="ECO:0007669"/>
    <property type="project" value="UniProtKB-KW"/>
</dbReference>
<keyword evidence="4" id="KW-0949">S-adenosyl-L-methionine</keyword>
<dbReference type="Gene3D" id="3.40.50.150">
    <property type="entry name" value="Vaccinia Virus protein VP39"/>
    <property type="match status" value="1"/>
</dbReference>
<comment type="similarity">
    <text evidence="1">Belongs to the CFA/CMAS family.</text>
</comment>
<evidence type="ECO:0000256" key="2">
    <source>
        <dbReference type="ARBA" id="ARBA00022603"/>
    </source>
</evidence>
<keyword evidence="8" id="KW-1185">Reference proteome</keyword>
<name>A0A429YVI4_9HYPH</name>
<dbReference type="InterPro" id="IPR050723">
    <property type="entry name" value="CFA/CMAS"/>
</dbReference>
<proteinExistence type="inferred from homology"/>
<dbReference type="GO" id="GO:0008610">
    <property type="term" value="P:lipid biosynthetic process"/>
    <property type="evidence" value="ECO:0007669"/>
    <property type="project" value="InterPro"/>
</dbReference>
<sequence length="429" mass="48576">MDAFILKTIDRLVKRGTLKVTTAKGTTRTFGDGSGTPVAVRFTSSSAQRRVLSDPELRLGEAYVDGGMALDEGTITDLLELLLSQDQMDQRSAFSRMLAGLRFMLRGLSQRNLRGRSRRNVAHHYDLDGRLYDLFLDADRQYSCAYFESADATLDEDQEAKKRHIAAKLLIHRNARVLDIGCGWGGLALSLAETYGAHVTGITLSEEQRQYANTRAAAAQHPERVDFRLLDYRDVTGRFERIVSVGMFEHVGVRHYDEFFRKCRDVLTDDGVLLLHSIGRVDPPGFTNPWIAKYIFPGGYIPALSEVLSSVERSGLVVTDIEILRLHYAETLRHWRERFLAERAAAAQLYDERFVRLWEFYLGVSEMAFRHQGLMVFQMQIARRQDSVPLARDYIGDEEGRLRMMETRHAETASMLRGSTSGDLAAAGR</sequence>
<dbReference type="OrthoDB" id="9782855at2"/>
<dbReference type="PANTHER" id="PTHR43667">
    <property type="entry name" value="CYCLOPROPANE-FATTY-ACYL-PHOSPHOLIPID SYNTHASE"/>
    <property type="match status" value="1"/>
</dbReference>
<accession>A0A429YVI4</accession>
<evidence type="ECO:0000256" key="5">
    <source>
        <dbReference type="ARBA" id="ARBA00023098"/>
    </source>
</evidence>
<gene>
    <name evidence="7" type="ORF">EJC49_15325</name>
</gene>
<dbReference type="PIRSF" id="PIRSF003085">
    <property type="entry name" value="CMAS"/>
    <property type="match status" value="1"/>
</dbReference>
<dbReference type="EMBL" id="RWKW01000055">
    <property type="protein sequence ID" value="RST85461.1"/>
    <property type="molecule type" value="Genomic_DNA"/>
</dbReference>
<evidence type="ECO:0000313" key="7">
    <source>
        <dbReference type="EMBL" id="RST85461.1"/>
    </source>
</evidence>
<evidence type="ECO:0000256" key="1">
    <source>
        <dbReference type="ARBA" id="ARBA00010815"/>
    </source>
</evidence>
<dbReference type="InterPro" id="IPR057206">
    <property type="entry name" value="DUF7884"/>
</dbReference>
<protein>
    <submittedName>
        <fullName evidence="7">Class I SAM-dependent methyltransferase</fullName>
    </submittedName>
</protein>
<dbReference type="InterPro" id="IPR029063">
    <property type="entry name" value="SAM-dependent_MTases_sf"/>
</dbReference>
<keyword evidence="3 7" id="KW-0808">Transferase</keyword>
<dbReference type="Pfam" id="PF02353">
    <property type="entry name" value="CMAS"/>
    <property type="match status" value="1"/>
</dbReference>
<dbReference type="InterPro" id="IPR003333">
    <property type="entry name" value="CMAS"/>
</dbReference>
<keyword evidence="2 7" id="KW-0489">Methyltransferase</keyword>
<evidence type="ECO:0000313" key="8">
    <source>
        <dbReference type="Proteomes" id="UP000278398"/>
    </source>
</evidence>
<dbReference type="Proteomes" id="UP000278398">
    <property type="component" value="Unassembled WGS sequence"/>
</dbReference>
<dbReference type="GO" id="GO:0032259">
    <property type="term" value="P:methylation"/>
    <property type="evidence" value="ECO:0007669"/>
    <property type="project" value="UniProtKB-KW"/>
</dbReference>
<comment type="caution">
    <text evidence="7">The sequence shown here is derived from an EMBL/GenBank/DDBJ whole genome shotgun (WGS) entry which is preliminary data.</text>
</comment>
<dbReference type="PANTHER" id="PTHR43667:SF1">
    <property type="entry name" value="CYCLOPROPANE-FATTY-ACYL-PHOSPHOLIPID SYNTHASE"/>
    <property type="match status" value="1"/>
</dbReference>
<keyword evidence="5" id="KW-0443">Lipid metabolism</keyword>
<feature type="domain" description="DUF7884" evidence="6">
    <location>
        <begin position="16"/>
        <end position="87"/>
    </location>
</feature>
<dbReference type="AlphaFoldDB" id="A0A429YVI4"/>
<organism evidence="7 8">
    <name type="scientific">Aquibium carbonis</name>
    <dbReference type="NCBI Taxonomy" id="2495581"/>
    <lineage>
        <taxon>Bacteria</taxon>
        <taxon>Pseudomonadati</taxon>
        <taxon>Pseudomonadota</taxon>
        <taxon>Alphaproteobacteria</taxon>
        <taxon>Hyphomicrobiales</taxon>
        <taxon>Phyllobacteriaceae</taxon>
        <taxon>Aquibium</taxon>
    </lineage>
</organism>
<evidence type="ECO:0000259" key="6">
    <source>
        <dbReference type="Pfam" id="PF25371"/>
    </source>
</evidence>